<keyword evidence="2" id="KW-1185">Reference proteome</keyword>
<dbReference type="EMBL" id="JASBAN010000001">
    <property type="protein sequence ID" value="MDI2111714.1"/>
    <property type="molecule type" value="Genomic_DNA"/>
</dbReference>
<evidence type="ECO:0008006" key="3">
    <source>
        <dbReference type="Google" id="ProtNLM"/>
    </source>
</evidence>
<gene>
    <name evidence="1" type="ORF">QJV33_00155</name>
</gene>
<evidence type="ECO:0000313" key="2">
    <source>
        <dbReference type="Proteomes" id="UP001431775"/>
    </source>
</evidence>
<dbReference type="PROSITE" id="PS51257">
    <property type="entry name" value="PROKAR_LIPOPROTEIN"/>
    <property type="match status" value="1"/>
</dbReference>
<reference evidence="1" key="1">
    <citation type="submission" date="2023-05" db="EMBL/GenBank/DDBJ databases">
        <title>Whole genome sequence of Commensalibacter sp.</title>
        <authorList>
            <person name="Charoenyingcharoen P."/>
            <person name="Yukphan P."/>
        </authorList>
    </citation>
    <scope>NUCLEOTIDE SEQUENCE</scope>
    <source>
        <strain evidence="1">TBRC 10068</strain>
    </source>
</reference>
<accession>A0ABT6Q494</accession>
<evidence type="ECO:0000313" key="1">
    <source>
        <dbReference type="EMBL" id="MDI2111714.1"/>
    </source>
</evidence>
<sequence length="265" mass="29560">MIKNIGQLLLGLGLGLMVSGCAIYNKEYYIPVDNQLGDAKPLSKDDVIRVVIPNNYPIILSNMYGENGGKTGWKWTDLGVGLLSARDETAERLQSLGYTVVDTGYNPKNDGHPTVIALVDSAPIEGSEESETHTWDAPVFTDDMGRTTLSEKQGVTINYKTYYYKVKLVRPEGKDNPLFKCLSSNDRMKVCIAPANPSNYKTIFSSYVTITTDNVNYITNVDHLTTAVFYNYPNMMGKKWVYFTNTGYTPIYVTDPNALKPTDKK</sequence>
<name>A0ABT6Q494_9PROT</name>
<proteinExistence type="predicted"/>
<protein>
    <recommendedName>
        <fullName evidence="3">Lipoprotein</fullName>
    </recommendedName>
</protein>
<organism evidence="1 2">
    <name type="scientific">Commensalibacter nepenthis</name>
    <dbReference type="NCBI Taxonomy" id="3043872"/>
    <lineage>
        <taxon>Bacteria</taxon>
        <taxon>Pseudomonadati</taxon>
        <taxon>Pseudomonadota</taxon>
        <taxon>Alphaproteobacteria</taxon>
        <taxon>Acetobacterales</taxon>
        <taxon>Acetobacteraceae</taxon>
    </lineage>
</organism>
<dbReference type="Proteomes" id="UP001431775">
    <property type="component" value="Unassembled WGS sequence"/>
</dbReference>
<dbReference type="RefSeq" id="WP_281461406.1">
    <property type="nucleotide sequence ID" value="NZ_JASBAN010000001.1"/>
</dbReference>
<comment type="caution">
    <text evidence="1">The sequence shown here is derived from an EMBL/GenBank/DDBJ whole genome shotgun (WGS) entry which is preliminary data.</text>
</comment>